<organism evidence="1 2">
    <name type="scientific">Bacillus thuringiensis</name>
    <dbReference type="NCBI Taxonomy" id="1428"/>
    <lineage>
        <taxon>Bacteria</taxon>
        <taxon>Bacillati</taxon>
        <taxon>Bacillota</taxon>
        <taxon>Bacilli</taxon>
        <taxon>Bacillales</taxon>
        <taxon>Bacillaceae</taxon>
        <taxon>Bacillus</taxon>
        <taxon>Bacillus cereus group</taxon>
    </lineage>
</organism>
<evidence type="ECO:0000313" key="1">
    <source>
        <dbReference type="EMBL" id="AJG79467.1"/>
    </source>
</evidence>
<gene>
    <name evidence="1" type="ORF">BF38_5545</name>
</gene>
<dbReference type="EMBL" id="CP009336">
    <property type="protein sequence ID" value="AJG79467.1"/>
    <property type="molecule type" value="Genomic_DNA"/>
</dbReference>
<sequence length="78" mass="8807">MRTDNSSYAVLRIEYFDGHSPIGMDGIEISSLEDKSLPDLIPWLQIIQAKVLSSHEVELLISSKKNNIFYFTNSFDAG</sequence>
<protein>
    <submittedName>
        <fullName evidence="1">Uncharacterized protein</fullName>
    </submittedName>
</protein>
<dbReference type="AlphaFoldDB" id="A0AB33B6B5"/>
<dbReference type="Proteomes" id="UP000031876">
    <property type="component" value="Plasmid 1"/>
</dbReference>
<evidence type="ECO:0000313" key="2">
    <source>
        <dbReference type="Proteomes" id="UP000031876"/>
    </source>
</evidence>
<reference evidence="1 2" key="1">
    <citation type="journal article" date="2015" name="Genome Announc.">
        <title>Complete genome sequences for 35 biothreat assay-relevant bacillus species.</title>
        <authorList>
            <person name="Johnson S.L."/>
            <person name="Daligault H.E."/>
            <person name="Davenport K.W."/>
            <person name="Jaissle J."/>
            <person name="Frey K.G."/>
            <person name="Ladner J.T."/>
            <person name="Broomall S.M."/>
            <person name="Bishop-Lilly K.A."/>
            <person name="Bruce D.C."/>
            <person name="Gibbons H.S."/>
            <person name="Coyne S.R."/>
            <person name="Lo C.C."/>
            <person name="Meincke L."/>
            <person name="Munk A.C."/>
            <person name="Koroleva G.I."/>
            <person name="Rosenzweig C.N."/>
            <person name="Palacios G.F."/>
            <person name="Redden C.L."/>
            <person name="Minogue T.D."/>
            <person name="Chain P.S."/>
        </authorList>
    </citation>
    <scope>NUCLEOTIDE SEQUENCE [LARGE SCALE GENOMIC DNA]</scope>
    <source>
        <strain evidence="1 2">HD1011</strain>
    </source>
</reference>
<dbReference type="KEGG" id="btw:BF38_5545"/>
<accession>A0AB33B6B5</accession>
<keyword evidence="1" id="KW-0614">Plasmid</keyword>
<geneLocation type="plasmid" evidence="1 2">
    <name>1</name>
</geneLocation>
<proteinExistence type="predicted"/>
<name>A0AB33B6B5_BACTU</name>